<keyword evidence="4 6" id="KW-0472">Membrane</keyword>
<evidence type="ECO:0000256" key="1">
    <source>
        <dbReference type="ARBA" id="ARBA00004141"/>
    </source>
</evidence>
<feature type="transmembrane region" description="Helical" evidence="6">
    <location>
        <begin position="405"/>
        <end position="426"/>
    </location>
</feature>
<evidence type="ECO:0000256" key="5">
    <source>
        <dbReference type="SAM" id="MobiDB-lite"/>
    </source>
</evidence>
<dbReference type="GO" id="GO:0005886">
    <property type="term" value="C:plasma membrane"/>
    <property type="evidence" value="ECO:0007669"/>
    <property type="project" value="TreeGrafter"/>
</dbReference>
<feature type="domain" description="Major facilitator superfamily (MFS) profile" evidence="7">
    <location>
        <begin position="88"/>
        <end position="604"/>
    </location>
</feature>
<organism evidence="8">
    <name type="scientific">Pseudozyma antarctica</name>
    <name type="common">Yeast</name>
    <name type="synonym">Candida antarctica</name>
    <dbReference type="NCBI Taxonomy" id="84753"/>
    <lineage>
        <taxon>Eukaryota</taxon>
        <taxon>Fungi</taxon>
        <taxon>Dikarya</taxon>
        <taxon>Basidiomycota</taxon>
        <taxon>Ustilaginomycotina</taxon>
        <taxon>Ustilaginomycetes</taxon>
        <taxon>Ustilaginales</taxon>
        <taxon>Ustilaginaceae</taxon>
        <taxon>Moesziomyces</taxon>
    </lineage>
</organism>
<feature type="transmembrane region" description="Helical" evidence="6">
    <location>
        <begin position="173"/>
        <end position="195"/>
    </location>
</feature>
<dbReference type="SUPFAM" id="SSF103473">
    <property type="entry name" value="MFS general substrate transporter"/>
    <property type="match status" value="1"/>
</dbReference>
<feature type="transmembrane region" description="Helical" evidence="6">
    <location>
        <begin position="467"/>
        <end position="490"/>
    </location>
</feature>
<dbReference type="InterPro" id="IPR036259">
    <property type="entry name" value="MFS_trans_sf"/>
</dbReference>
<dbReference type="InterPro" id="IPR011701">
    <property type="entry name" value="MFS"/>
</dbReference>
<dbReference type="PROSITE" id="PS50850">
    <property type="entry name" value="MFS"/>
    <property type="match status" value="1"/>
</dbReference>
<evidence type="ECO:0000256" key="4">
    <source>
        <dbReference type="ARBA" id="ARBA00023136"/>
    </source>
</evidence>
<reference evidence="8" key="1">
    <citation type="submission" date="2014-07" db="EMBL/GenBank/DDBJ databases">
        <title>Draft genome sequence of the yeast Pseudozyma antarctica JCM 10317 known as a producer of lipase B which used in a wide range of industrial applications.</title>
        <authorList>
            <person name="Morita T."/>
            <person name="Saika A."/>
            <person name="Koike H."/>
        </authorList>
    </citation>
    <scope>NUCLEOTIDE SEQUENCE</scope>
    <source>
        <strain evidence="8">JCM 10317</strain>
    </source>
</reference>
<dbReference type="AlphaFoldDB" id="A0A081CKI7"/>
<dbReference type="EMBL" id="DF830084">
    <property type="protein sequence ID" value="GAK67183.1"/>
    <property type="molecule type" value="Genomic_DNA"/>
</dbReference>
<gene>
    <name evidence="8" type="ORF">PAN0_017c5409</name>
</gene>
<dbReference type="GO" id="GO:0022857">
    <property type="term" value="F:transmembrane transporter activity"/>
    <property type="evidence" value="ECO:0007669"/>
    <property type="project" value="InterPro"/>
</dbReference>
<feature type="transmembrane region" description="Helical" evidence="6">
    <location>
        <begin position="581"/>
        <end position="599"/>
    </location>
</feature>
<dbReference type="PANTHER" id="PTHR23501:SF102">
    <property type="entry name" value="DRUG TRANSPORTER, PUTATIVE (AFU_ORTHOLOGUE AFUA_3G08530)-RELATED"/>
    <property type="match status" value="1"/>
</dbReference>
<feature type="region of interest" description="Disordered" evidence="5">
    <location>
        <begin position="614"/>
        <end position="648"/>
    </location>
</feature>
<evidence type="ECO:0000259" key="7">
    <source>
        <dbReference type="PROSITE" id="PS50850"/>
    </source>
</evidence>
<sequence length="747" mass="81418">MAAQPQQSHQDAVAAEASTEEHDPYWHTNHPPSTPELPSYPLHSELTSTAHLDSQSAMDTTTSRASIETASDRTSKNKLTARVHFFLVFSALCVSSFLSALDLTTVSTALPTIVADLQNDAIRFSKHRPNTPSPVPKPGAGGTYIWIGAAYTIAGMAILPWTGGLCEIWGRKAILLTSLFFFLFGSVICGASHSLEMMIIGRVLQGVGDGGIISLSEIVVADLVSLNQRGTYEGILGVVWAGASAIGPPIGGIFSRKNRWRWLFYLNIPVTVLAIIMISCFMNMKTPKADVRSKVKSMDWTGNALLILATVGLGLALTWGGARYKWISPAVLVPLVISVLLFGAFFYLELFKLKNATVPRVLLNNRTAIGAHLTSFMHGVVTMGIIYIIPTYFQAVKLTSTIMSGWMVLPFSCTVAFTAIGFAISIDVTQRYVPQNHLGWFFTVLGVPLLLLLDLNSKAATWVSVQLPIAVGCGILFVAPQFPVLASVAVEMASKALALQLFFASFGQTLGIMLAEAVFQSSVHKSIKSPLIQTLAANGSLPFNIEDISSPYSMHFSALRHLSPEASRAVRSVYNSALHDVWILLIPFAAVGWALCFLIKELEMHDEVDERFAADVRDEGDDPEKNALQTPKVESHEMKQKHQPTHSIETHLASPLNLDSRMRENQVGEAASIVETHDDVEQKGPGSLAPTFHPALADDLSALRSKYEWKGPPTLQRLAHRLGISASCIPPLYTRSRSNHKQAKNRS</sequence>
<name>A0A081CKI7_PSEA2</name>
<feature type="transmembrane region" description="Helical" evidence="6">
    <location>
        <begin position="369"/>
        <end position="393"/>
    </location>
</feature>
<feature type="compositionally biased region" description="Polar residues" evidence="5">
    <location>
        <begin position="1"/>
        <end position="10"/>
    </location>
</feature>
<evidence type="ECO:0000256" key="6">
    <source>
        <dbReference type="SAM" id="Phobius"/>
    </source>
</evidence>
<keyword evidence="2 6" id="KW-0812">Transmembrane</keyword>
<dbReference type="InterPro" id="IPR020846">
    <property type="entry name" value="MFS_dom"/>
</dbReference>
<accession>A0A081CKI7</accession>
<feature type="transmembrane region" description="Helical" evidence="6">
    <location>
        <begin position="143"/>
        <end position="161"/>
    </location>
</feature>
<feature type="transmembrane region" description="Helical" evidence="6">
    <location>
        <begin position="497"/>
        <end position="519"/>
    </location>
</feature>
<dbReference type="HOGENOM" id="CLU_000960_22_0_1"/>
<dbReference type="RefSeq" id="XP_014654470.1">
    <property type="nucleotide sequence ID" value="XM_014798984.1"/>
</dbReference>
<protein>
    <submittedName>
        <fullName evidence="8">Iron permease</fullName>
    </submittedName>
</protein>
<keyword evidence="9" id="KW-1185">Reference proteome</keyword>
<feature type="transmembrane region" description="Helical" evidence="6">
    <location>
        <begin position="262"/>
        <end position="282"/>
    </location>
</feature>
<dbReference type="GeneID" id="26306221"/>
<evidence type="ECO:0000313" key="8">
    <source>
        <dbReference type="EMBL" id="GAK67183.1"/>
    </source>
</evidence>
<evidence type="ECO:0000256" key="3">
    <source>
        <dbReference type="ARBA" id="ARBA00022989"/>
    </source>
</evidence>
<feature type="transmembrane region" description="Helical" evidence="6">
    <location>
        <begin position="303"/>
        <end position="320"/>
    </location>
</feature>
<dbReference type="Gene3D" id="1.20.1250.20">
    <property type="entry name" value="MFS general substrate transporter like domains"/>
    <property type="match status" value="1"/>
</dbReference>
<keyword evidence="3 6" id="KW-1133">Transmembrane helix</keyword>
<dbReference type="Pfam" id="PF07690">
    <property type="entry name" value="MFS_1"/>
    <property type="match status" value="1"/>
</dbReference>
<dbReference type="Proteomes" id="UP000053758">
    <property type="component" value="Unassembled WGS sequence"/>
</dbReference>
<feature type="transmembrane region" description="Helical" evidence="6">
    <location>
        <begin position="326"/>
        <end position="348"/>
    </location>
</feature>
<comment type="subcellular location">
    <subcellularLocation>
        <location evidence="1">Membrane</location>
        <topology evidence="1">Multi-pass membrane protein</topology>
    </subcellularLocation>
</comment>
<feature type="region of interest" description="Disordered" evidence="5">
    <location>
        <begin position="1"/>
        <end position="73"/>
    </location>
</feature>
<dbReference type="PANTHER" id="PTHR23501">
    <property type="entry name" value="MAJOR FACILITATOR SUPERFAMILY"/>
    <property type="match status" value="1"/>
</dbReference>
<feature type="transmembrane region" description="Helical" evidence="6">
    <location>
        <begin position="438"/>
        <end position="455"/>
    </location>
</feature>
<feature type="transmembrane region" description="Helical" evidence="6">
    <location>
        <begin position="83"/>
        <end position="101"/>
    </location>
</feature>
<feature type="compositionally biased region" description="Polar residues" evidence="5">
    <location>
        <begin position="45"/>
        <end position="69"/>
    </location>
</feature>
<proteinExistence type="predicted"/>
<evidence type="ECO:0000256" key="2">
    <source>
        <dbReference type="ARBA" id="ARBA00022692"/>
    </source>
</evidence>
<evidence type="ECO:0000313" key="9">
    <source>
        <dbReference type="Proteomes" id="UP000053758"/>
    </source>
</evidence>